<dbReference type="SUPFAM" id="SSF103473">
    <property type="entry name" value="MFS general substrate transporter"/>
    <property type="match status" value="1"/>
</dbReference>
<dbReference type="RefSeq" id="WP_345284304.1">
    <property type="nucleotide sequence ID" value="NZ_BAABAJ010000011.1"/>
</dbReference>
<name>A0ABP7MK02_9ACTN</name>
<evidence type="ECO:0000313" key="6">
    <source>
        <dbReference type="EMBL" id="GAA3924797.1"/>
    </source>
</evidence>
<reference evidence="7" key="1">
    <citation type="journal article" date="2019" name="Int. J. Syst. Evol. Microbiol.">
        <title>The Global Catalogue of Microorganisms (GCM) 10K type strain sequencing project: providing services to taxonomists for standard genome sequencing and annotation.</title>
        <authorList>
            <consortium name="The Broad Institute Genomics Platform"/>
            <consortium name="The Broad Institute Genome Sequencing Center for Infectious Disease"/>
            <person name="Wu L."/>
            <person name="Ma J."/>
        </authorList>
    </citation>
    <scope>NUCLEOTIDE SEQUENCE [LARGE SCALE GENOMIC DNA]</scope>
    <source>
        <strain evidence="7">JCM 16956</strain>
    </source>
</reference>
<keyword evidence="2 5" id="KW-0812">Transmembrane</keyword>
<dbReference type="Proteomes" id="UP001501000">
    <property type="component" value="Unassembled WGS sequence"/>
</dbReference>
<evidence type="ECO:0000256" key="4">
    <source>
        <dbReference type="ARBA" id="ARBA00023136"/>
    </source>
</evidence>
<proteinExistence type="predicted"/>
<dbReference type="Gene3D" id="1.20.1250.20">
    <property type="entry name" value="MFS general substrate transporter like domains"/>
    <property type="match status" value="1"/>
</dbReference>
<feature type="transmembrane region" description="Helical" evidence="5">
    <location>
        <begin position="132"/>
        <end position="152"/>
    </location>
</feature>
<dbReference type="PANTHER" id="PTHR23501:SF197">
    <property type="entry name" value="COMD"/>
    <property type="match status" value="1"/>
</dbReference>
<evidence type="ECO:0000256" key="2">
    <source>
        <dbReference type="ARBA" id="ARBA00022692"/>
    </source>
</evidence>
<feature type="transmembrane region" description="Helical" evidence="5">
    <location>
        <begin position="27"/>
        <end position="45"/>
    </location>
</feature>
<accession>A0ABP7MK02</accession>
<evidence type="ECO:0000256" key="3">
    <source>
        <dbReference type="ARBA" id="ARBA00022989"/>
    </source>
</evidence>
<protein>
    <submittedName>
        <fullName evidence="6">Uncharacterized protein</fullName>
    </submittedName>
</protein>
<evidence type="ECO:0000256" key="5">
    <source>
        <dbReference type="SAM" id="Phobius"/>
    </source>
</evidence>
<evidence type="ECO:0000256" key="1">
    <source>
        <dbReference type="ARBA" id="ARBA00004141"/>
    </source>
</evidence>
<dbReference type="EMBL" id="BAABAJ010000011">
    <property type="protein sequence ID" value="GAA3924797.1"/>
    <property type="molecule type" value="Genomic_DNA"/>
</dbReference>
<feature type="transmembrane region" description="Helical" evidence="5">
    <location>
        <begin position="66"/>
        <end position="89"/>
    </location>
</feature>
<comment type="caution">
    <text evidence="6">The sequence shown here is derived from an EMBL/GenBank/DDBJ whole genome shotgun (WGS) entry which is preliminary data.</text>
</comment>
<evidence type="ECO:0000313" key="7">
    <source>
        <dbReference type="Proteomes" id="UP001501000"/>
    </source>
</evidence>
<gene>
    <name evidence="6" type="ORF">GCM10022244_38000</name>
</gene>
<comment type="subcellular location">
    <subcellularLocation>
        <location evidence="1">Membrane</location>
        <topology evidence="1">Multi-pass membrane protein</topology>
    </subcellularLocation>
</comment>
<keyword evidence="7" id="KW-1185">Reference proteome</keyword>
<organism evidence="6 7">
    <name type="scientific">Streptomyces gulbargensis</name>
    <dbReference type="NCBI Taxonomy" id="364901"/>
    <lineage>
        <taxon>Bacteria</taxon>
        <taxon>Bacillati</taxon>
        <taxon>Actinomycetota</taxon>
        <taxon>Actinomycetes</taxon>
        <taxon>Kitasatosporales</taxon>
        <taxon>Streptomycetaceae</taxon>
        <taxon>Streptomyces</taxon>
    </lineage>
</organism>
<keyword evidence="3 5" id="KW-1133">Transmembrane helix</keyword>
<feature type="transmembrane region" description="Helical" evidence="5">
    <location>
        <begin position="101"/>
        <end position="120"/>
    </location>
</feature>
<sequence length="177" mass="18440">MLALIICLLPLLFAVEQGPRWGWADGRTLALFALGAAGLVLFLLAQKRAADAALLPTPMFRNPVFSVYNGVNVLVGAAVFGALSVLPLHLQLVKGLSPTEAGLMMLPQTLGIVVAGRIAGPYVTRSGRYKGVLLGGVALMVVATFWFGTLAADTPLWRTGVAAGVMGFVSDCAGRSC</sequence>
<dbReference type="PANTHER" id="PTHR23501">
    <property type="entry name" value="MAJOR FACILITATOR SUPERFAMILY"/>
    <property type="match status" value="1"/>
</dbReference>
<keyword evidence="4 5" id="KW-0472">Membrane</keyword>
<dbReference type="InterPro" id="IPR036259">
    <property type="entry name" value="MFS_trans_sf"/>
</dbReference>